<accession>A0A450WNJ0</accession>
<dbReference type="InterPro" id="IPR023485">
    <property type="entry name" value="Ptyr_pPase"/>
</dbReference>
<evidence type="ECO:0000256" key="2">
    <source>
        <dbReference type="ARBA" id="ARBA00022801"/>
    </source>
</evidence>
<evidence type="ECO:0000256" key="1">
    <source>
        <dbReference type="ARBA" id="ARBA00011063"/>
    </source>
</evidence>
<dbReference type="SUPFAM" id="SSF52788">
    <property type="entry name" value="Phosphotyrosine protein phosphatases I"/>
    <property type="match status" value="1"/>
</dbReference>
<keyword evidence="2" id="KW-0378">Hydrolase</keyword>
<evidence type="ECO:0000259" key="4">
    <source>
        <dbReference type="SMART" id="SM00226"/>
    </source>
</evidence>
<reference evidence="5" key="1">
    <citation type="submission" date="2019-02" db="EMBL/GenBank/DDBJ databases">
        <authorList>
            <person name="Gruber-Vodicka R. H."/>
            <person name="Seah K. B. B."/>
        </authorList>
    </citation>
    <scope>NUCLEOTIDE SEQUENCE</scope>
    <source>
        <strain evidence="5">BECK_S312</strain>
        <strain evidence="6">BECK_S426</strain>
    </source>
</reference>
<dbReference type="PANTHER" id="PTHR47439:SF1">
    <property type="entry name" value="ACID PHOSPHATASE"/>
    <property type="match status" value="1"/>
</dbReference>
<evidence type="ECO:0000313" key="5">
    <source>
        <dbReference type="EMBL" id="VFK18625.1"/>
    </source>
</evidence>
<dbReference type="SMART" id="SM00226">
    <property type="entry name" value="LMWPc"/>
    <property type="match status" value="1"/>
</dbReference>
<comment type="similarity">
    <text evidence="1">Belongs to the low molecular weight phosphotyrosine protein phosphatase family.</text>
</comment>
<evidence type="ECO:0000256" key="3">
    <source>
        <dbReference type="PIRSR" id="PIRSR617867-1"/>
    </source>
</evidence>
<dbReference type="AlphaFoldDB" id="A0A450WNJ0"/>
<proteinExistence type="inferred from homology"/>
<dbReference type="PRINTS" id="PR00719">
    <property type="entry name" value="LMWPTPASE"/>
</dbReference>
<name>A0A450WNJ0_9GAMM</name>
<dbReference type="GO" id="GO:0004725">
    <property type="term" value="F:protein tyrosine phosphatase activity"/>
    <property type="evidence" value="ECO:0007669"/>
    <property type="project" value="InterPro"/>
</dbReference>
<dbReference type="EMBL" id="CAADFM010000202">
    <property type="protein sequence ID" value="VFK18625.1"/>
    <property type="molecule type" value="Genomic_DNA"/>
</dbReference>
<feature type="domain" description="Phosphotyrosine protein phosphatase I" evidence="4">
    <location>
        <begin position="2"/>
        <end position="132"/>
    </location>
</feature>
<gene>
    <name evidence="5" type="ORF">BECKLPF1236A_GA0070988_102027</name>
    <name evidence="6" type="ORF">BECKLPF1236C_GA0070990_102077</name>
</gene>
<evidence type="ECO:0000313" key="6">
    <source>
        <dbReference type="EMBL" id="VFK33445.1"/>
    </source>
</evidence>
<dbReference type="InterPro" id="IPR036196">
    <property type="entry name" value="Ptyr_pPase_sf"/>
</dbReference>
<sequence>MTSLLQRDHLENSIVCDSAGIIDANVGALPNARMRCHAERRGYQLFGTARQFDPATDFEEFDYIVTMDEENHAGLRALARSNPEYLSKLHKMTEFCRQTHVKEVPDPYYGGEGGFEQALDILEDACSGLFQHLARSRFSVGNR</sequence>
<protein>
    <submittedName>
        <fullName evidence="5">Protein-tyrosine phosphatase</fullName>
    </submittedName>
</protein>
<dbReference type="Pfam" id="PF01451">
    <property type="entry name" value="LMWPc"/>
    <property type="match status" value="1"/>
</dbReference>
<organism evidence="5">
    <name type="scientific">Candidatus Kentrum sp. LPFa</name>
    <dbReference type="NCBI Taxonomy" id="2126335"/>
    <lineage>
        <taxon>Bacteria</taxon>
        <taxon>Pseudomonadati</taxon>
        <taxon>Pseudomonadota</taxon>
        <taxon>Gammaproteobacteria</taxon>
        <taxon>Candidatus Kentrum</taxon>
    </lineage>
</organism>
<dbReference type="InterPro" id="IPR017867">
    <property type="entry name" value="Tyr_phospatase_low_mol_wt"/>
</dbReference>
<feature type="active site" description="Proton donor" evidence="3">
    <location>
        <position position="106"/>
    </location>
</feature>
<dbReference type="EMBL" id="CAADFP010000207">
    <property type="protein sequence ID" value="VFK33445.1"/>
    <property type="molecule type" value="Genomic_DNA"/>
</dbReference>
<dbReference type="InterPro" id="IPR052995">
    <property type="entry name" value="LMW-PTP"/>
</dbReference>
<dbReference type="Gene3D" id="3.40.50.2300">
    <property type="match status" value="1"/>
</dbReference>
<dbReference type="PANTHER" id="PTHR47439">
    <property type="entry name" value="LOW MOLECULAR WEIGHT PHOSPHOTYROSINE PROTEIN PHOSPHATASE-RELATED"/>
    <property type="match status" value="1"/>
</dbReference>